<evidence type="ECO:0000313" key="2">
    <source>
        <dbReference type="Proteomes" id="UP001596303"/>
    </source>
</evidence>
<dbReference type="Proteomes" id="UP001596303">
    <property type="component" value="Unassembled WGS sequence"/>
</dbReference>
<keyword evidence="2" id="KW-1185">Reference proteome</keyword>
<comment type="caution">
    <text evidence="1">The sequence shown here is derived from an EMBL/GenBank/DDBJ whole genome shotgun (WGS) entry which is preliminary data.</text>
</comment>
<reference evidence="2" key="1">
    <citation type="journal article" date="2019" name="Int. J. Syst. Evol. Microbiol.">
        <title>The Global Catalogue of Microorganisms (GCM) 10K type strain sequencing project: providing services to taxonomists for standard genome sequencing and annotation.</title>
        <authorList>
            <consortium name="The Broad Institute Genomics Platform"/>
            <consortium name="The Broad Institute Genome Sequencing Center for Infectious Disease"/>
            <person name="Wu L."/>
            <person name="Ma J."/>
        </authorList>
    </citation>
    <scope>NUCLEOTIDE SEQUENCE [LARGE SCALE GENOMIC DNA]</scope>
    <source>
        <strain evidence="2">CGMCC-1.15741</strain>
    </source>
</reference>
<name>A0ABW1SDC1_9PROT</name>
<evidence type="ECO:0000313" key="1">
    <source>
        <dbReference type="EMBL" id="MFC6199696.1"/>
    </source>
</evidence>
<dbReference type="RefSeq" id="WP_377381014.1">
    <property type="nucleotide sequence ID" value="NZ_JBHSSW010000066.1"/>
</dbReference>
<dbReference type="EMBL" id="JBHSSW010000066">
    <property type="protein sequence ID" value="MFC6199696.1"/>
    <property type="molecule type" value="Genomic_DNA"/>
</dbReference>
<accession>A0ABW1SDC1</accession>
<gene>
    <name evidence="1" type="ORF">ACFQDM_16575</name>
</gene>
<protein>
    <submittedName>
        <fullName evidence="1">Uncharacterized protein</fullName>
    </submittedName>
</protein>
<proteinExistence type="predicted"/>
<organism evidence="1 2">
    <name type="scientific">Ponticaulis profundi</name>
    <dbReference type="NCBI Taxonomy" id="2665222"/>
    <lineage>
        <taxon>Bacteria</taxon>
        <taxon>Pseudomonadati</taxon>
        <taxon>Pseudomonadota</taxon>
        <taxon>Alphaproteobacteria</taxon>
        <taxon>Hyphomonadales</taxon>
        <taxon>Hyphomonadaceae</taxon>
        <taxon>Ponticaulis</taxon>
    </lineage>
</organism>
<sequence>MTYLEALHAAVIASIRENGPMLGKELVEHHPDKNYLQLWQACFTCDEIMISHFSRYYLRYDITREDSIRLSPSILRDFLSFTLFSLPGQREQVIDRQVLLSNHHRVVSMEKTQIARNILRQIMRKIPREEHHLLCAFLAGDIAYFLAHREPREVAAIGEMVNGSDIDIIIVEDGLSEESIQLIDQEMMSFKNYYLRHPDYREEVDYICKSKETMFDQLAYQNIDQKIASKIAYEAISLAGSVEIFSQIKNQVDAAGTKDLIERDFLYGLDNRKKAMRTLLSTDAQSIDADTESLFFFSQERVEFK</sequence>